<feature type="compositionally biased region" description="Low complexity" evidence="1">
    <location>
        <begin position="449"/>
        <end position="468"/>
    </location>
</feature>
<dbReference type="Pfam" id="PF10607">
    <property type="entry name" value="CTLH"/>
    <property type="match status" value="1"/>
</dbReference>
<evidence type="ECO:0008006" key="6">
    <source>
        <dbReference type="Google" id="ProtNLM"/>
    </source>
</evidence>
<dbReference type="InterPro" id="IPR003877">
    <property type="entry name" value="SPRY_dom"/>
</dbReference>
<dbReference type="InterPro" id="IPR024964">
    <property type="entry name" value="CTLH/CRA"/>
</dbReference>
<dbReference type="GO" id="GO:0006808">
    <property type="term" value="P:regulation of nitrogen utilization"/>
    <property type="evidence" value="ECO:0007669"/>
    <property type="project" value="EnsemblFungi"/>
</dbReference>
<dbReference type="Proteomes" id="UP000005220">
    <property type="component" value="Chromosome 10"/>
</dbReference>
<dbReference type="SMART" id="SM00449">
    <property type="entry name" value="SPRY"/>
    <property type="match status" value="1"/>
</dbReference>
<dbReference type="PANTHER" id="PTHR12864">
    <property type="entry name" value="RAN BINDING PROTEIN 9-RELATED"/>
    <property type="match status" value="1"/>
</dbReference>
<evidence type="ECO:0000313" key="4">
    <source>
        <dbReference type="EMBL" id="CCF60340.1"/>
    </source>
</evidence>
<dbReference type="AlphaFoldDB" id="H2B140"/>
<dbReference type="KEGG" id="kaf:KAFR_0J02760"/>
<feature type="domain" description="B30.2/SPRY" evidence="2">
    <location>
        <begin position="360"/>
        <end position="569"/>
    </location>
</feature>
<dbReference type="PROSITE" id="PS50896">
    <property type="entry name" value="LISH"/>
    <property type="match status" value="1"/>
</dbReference>
<dbReference type="PROSITE" id="PS50188">
    <property type="entry name" value="B302_SPRY"/>
    <property type="match status" value="1"/>
</dbReference>
<evidence type="ECO:0000259" key="3">
    <source>
        <dbReference type="PROSITE" id="PS50897"/>
    </source>
</evidence>
<dbReference type="SMART" id="SM00757">
    <property type="entry name" value="CRA"/>
    <property type="match status" value="1"/>
</dbReference>
<dbReference type="GO" id="GO:0045721">
    <property type="term" value="P:negative regulation of gluconeogenesis"/>
    <property type="evidence" value="ECO:0007669"/>
    <property type="project" value="EnsemblFungi"/>
</dbReference>
<feature type="region of interest" description="Disordered" evidence="1">
    <location>
        <begin position="172"/>
        <end position="282"/>
    </location>
</feature>
<feature type="compositionally biased region" description="Acidic residues" evidence="1">
    <location>
        <begin position="197"/>
        <end position="212"/>
    </location>
</feature>
<dbReference type="GO" id="GO:0043161">
    <property type="term" value="P:proteasome-mediated ubiquitin-dependent protein catabolic process"/>
    <property type="evidence" value="ECO:0007669"/>
    <property type="project" value="EnsemblFungi"/>
</dbReference>
<sequence>MSQYMDEVDREFIETLYPQYLLQQPIAYDLWSGYYKHKKLFHKSNYNKLSNSFITINSKHHKLPYSIKKEIWQKLMHLGVLGTISFDTARDDYLLQVYKYFYPGSNLVLFGNKPGSLKNDRFKGQSDLQNIYNTNNAIDRSIEELAKPEASPANLMELGNTNTSWRNIAENLNNENDSSSTSLRHHPSVSLSFSESVNDDSSDQNDNDEDDMSSNSSSESELNEDEDDDENMRTNEERGQRDDTPQSQDSRRTIAEIEENEVSVNHDEGSTTEAKKSHEEPNEQFYYSNVSSPKIPYQMKTNLVSPDLYRSISYLLPHYWVSQPNNSVLVSSDGISRISPNPNWQSYMKYERSASSNVSTIARNRLRTGIGSTQKYEYAVTWANSSLPLPNLSIFYFEIRVLNVSSSQGGKNSNIIVGYKLSPSSMSRDNVNTNDNNEAISSTVQFIETSQTSSSSRNSNTTGGRNNNSGGGNLNGAGNKNVFDAGFFGYLGFDGSVSAGRQYNTYNEPYGRDDIIGCGINFIDGSIFFTKNGVFLGTAFNDLHDTPVVPAIALRPGNSVRTNFGLYEEFVFDIIGYQNKWKGKGYDNIYKSVNNESDDIESDMEADEGPKDGDTIMGDTEEIEEEKLPDFLLGHDFRNVNGQLTKPDVLRINHLNSNNNSIPNTLNAMINEYLIHEGLIDVAKGFLIDLQRDGSYNDNNDEIKVIRHNEKQIIKEEEMLKVRQELRKLINDRNIKQCIQYIEKQLPGLLSQNVELLFELKLAEYLILILNQTNIKTIILQGQELSATFLNGNLTADDKLKNKFNEQLSNVSALLAYEDPINESPDELSFYLSNEFLQERLYQVINSNVLKYLNKNSDCSLENLVGYTRSMLSTLMTYEGSDPNNSNNNNAVSNKNELRYYKVANIDEDILNI</sequence>
<dbReference type="FunCoup" id="H2B140">
    <property type="interactions" value="169"/>
</dbReference>
<dbReference type="Gene3D" id="2.60.120.920">
    <property type="match status" value="1"/>
</dbReference>
<dbReference type="SUPFAM" id="SSF49899">
    <property type="entry name" value="Concanavalin A-like lectins/glucanases"/>
    <property type="match status" value="1"/>
</dbReference>
<dbReference type="eggNOG" id="KOG1477">
    <property type="taxonomic scope" value="Eukaryota"/>
</dbReference>
<protein>
    <recommendedName>
        <fullName evidence="6">B30.2/SPRY domain-containing protein</fullName>
    </recommendedName>
</protein>
<dbReference type="EMBL" id="HE650830">
    <property type="protein sequence ID" value="CCF60340.1"/>
    <property type="molecule type" value="Genomic_DNA"/>
</dbReference>
<dbReference type="InterPro" id="IPR013320">
    <property type="entry name" value="ConA-like_dom_sf"/>
</dbReference>
<evidence type="ECO:0000259" key="2">
    <source>
        <dbReference type="PROSITE" id="PS50188"/>
    </source>
</evidence>
<feature type="compositionally biased region" description="Basic and acidic residues" evidence="1">
    <location>
        <begin position="264"/>
        <end position="281"/>
    </location>
</feature>
<dbReference type="InterPro" id="IPR006594">
    <property type="entry name" value="LisH"/>
</dbReference>
<dbReference type="Pfam" id="PF00622">
    <property type="entry name" value="SPRY"/>
    <property type="match status" value="1"/>
</dbReference>
<dbReference type="GO" id="GO:0034657">
    <property type="term" value="C:GID complex"/>
    <property type="evidence" value="ECO:0007669"/>
    <property type="project" value="EnsemblFungi"/>
</dbReference>
<dbReference type="OrthoDB" id="25503at2759"/>
<dbReference type="RefSeq" id="XP_003959475.1">
    <property type="nucleotide sequence ID" value="XM_003959426.1"/>
</dbReference>
<evidence type="ECO:0000256" key="1">
    <source>
        <dbReference type="SAM" id="MobiDB-lite"/>
    </source>
</evidence>
<feature type="compositionally biased region" description="Basic and acidic residues" evidence="1">
    <location>
        <begin position="231"/>
        <end position="255"/>
    </location>
</feature>
<feature type="compositionally biased region" description="Polar residues" evidence="1">
    <location>
        <begin position="172"/>
        <end position="182"/>
    </location>
</feature>
<dbReference type="HOGENOM" id="CLU_308189_0_0_1"/>
<dbReference type="InterPro" id="IPR050618">
    <property type="entry name" value="Ubq-SigPath_Reg"/>
</dbReference>
<dbReference type="CDD" id="cd12885">
    <property type="entry name" value="SPRY_RanBP_like"/>
    <property type="match status" value="1"/>
</dbReference>
<dbReference type="STRING" id="1071382.H2B140"/>
<feature type="compositionally biased region" description="Acidic residues" evidence="1">
    <location>
        <begin position="221"/>
        <end position="230"/>
    </location>
</feature>
<dbReference type="InParanoid" id="H2B140"/>
<evidence type="ECO:0000313" key="5">
    <source>
        <dbReference type="Proteomes" id="UP000005220"/>
    </source>
</evidence>
<feature type="region of interest" description="Disordered" evidence="1">
    <location>
        <begin position="447"/>
        <end position="475"/>
    </location>
</feature>
<reference evidence="4 5" key="1">
    <citation type="journal article" date="2011" name="Proc. Natl. Acad. Sci. U.S.A.">
        <title>Evolutionary erosion of yeast sex chromosomes by mating-type switching accidents.</title>
        <authorList>
            <person name="Gordon J.L."/>
            <person name="Armisen D."/>
            <person name="Proux-Wera E."/>
            <person name="Oheigeartaigh S.S."/>
            <person name="Byrne K.P."/>
            <person name="Wolfe K.H."/>
        </authorList>
    </citation>
    <scope>NUCLEOTIDE SEQUENCE [LARGE SCALE GENOMIC DNA]</scope>
    <source>
        <strain evidence="5">ATCC 22294 / BCRC 22015 / CBS 2517 / CECT 1963 / NBRC 1671 / NRRL Y-8276</strain>
    </source>
</reference>
<proteinExistence type="predicted"/>
<dbReference type="InterPro" id="IPR001870">
    <property type="entry name" value="B30.2/SPRY"/>
</dbReference>
<keyword evidence="5" id="KW-1185">Reference proteome</keyword>
<dbReference type="PROSITE" id="PS50897">
    <property type="entry name" value="CTLH"/>
    <property type="match status" value="1"/>
</dbReference>
<dbReference type="InterPro" id="IPR044736">
    <property type="entry name" value="Gid1/RanBPM/SPLA_SPRY"/>
</dbReference>
<dbReference type="InterPro" id="IPR006595">
    <property type="entry name" value="CTLH_C"/>
</dbReference>
<dbReference type="InterPro" id="IPR013144">
    <property type="entry name" value="CRA_dom"/>
</dbReference>
<accession>H2B140</accession>
<organism evidence="4 5">
    <name type="scientific">Kazachstania africana (strain ATCC 22294 / BCRC 22015 / CBS 2517 / CECT 1963 / NBRC 1671 / NRRL Y-8276)</name>
    <name type="common">Yeast</name>
    <name type="synonym">Kluyveromyces africanus</name>
    <dbReference type="NCBI Taxonomy" id="1071382"/>
    <lineage>
        <taxon>Eukaryota</taxon>
        <taxon>Fungi</taxon>
        <taxon>Dikarya</taxon>
        <taxon>Ascomycota</taxon>
        <taxon>Saccharomycotina</taxon>
        <taxon>Saccharomycetes</taxon>
        <taxon>Saccharomycetales</taxon>
        <taxon>Saccharomycetaceae</taxon>
        <taxon>Kazachstania</taxon>
    </lineage>
</organism>
<dbReference type="InterPro" id="IPR043136">
    <property type="entry name" value="B30.2/SPRY_sf"/>
</dbReference>
<gene>
    <name evidence="4" type="primary">KAFR0J02760</name>
    <name evidence="4" type="ORF">KAFR_0J02760</name>
</gene>
<feature type="domain" description="CTLH" evidence="3">
    <location>
        <begin position="719"/>
        <end position="777"/>
    </location>
</feature>
<name>H2B140_KAZAF</name>
<dbReference type="GeneID" id="13883989"/>